<keyword evidence="7" id="KW-0560">Oxidoreductase</keyword>
<dbReference type="OMA" id="FRCMTLD"/>
<dbReference type="EMBL" id="JOWA01000103">
    <property type="protein sequence ID" value="KEZ42000.1"/>
    <property type="molecule type" value="Genomic_DNA"/>
</dbReference>
<evidence type="ECO:0000256" key="2">
    <source>
        <dbReference type="ARBA" id="ARBA00010617"/>
    </source>
</evidence>
<feature type="binding site" description="axial binding residue" evidence="6">
    <location>
        <position position="382"/>
    </location>
    <ligand>
        <name>heme</name>
        <dbReference type="ChEBI" id="CHEBI:30413"/>
    </ligand>
    <ligandPart>
        <name>Fe</name>
        <dbReference type="ChEBI" id="CHEBI:18248"/>
    </ligandPart>
</feature>
<keyword evidence="3 6" id="KW-0349">Heme</keyword>
<dbReference type="OrthoDB" id="1470350at2759"/>
<dbReference type="SUPFAM" id="SSF48264">
    <property type="entry name" value="Cytochrome P450"/>
    <property type="match status" value="1"/>
</dbReference>
<name>A0A084G3T8_PSEDA</name>
<dbReference type="Gene3D" id="1.10.630.10">
    <property type="entry name" value="Cytochrome P450"/>
    <property type="match status" value="1"/>
</dbReference>
<evidence type="ECO:0000256" key="5">
    <source>
        <dbReference type="ARBA" id="ARBA00023004"/>
    </source>
</evidence>
<keyword evidence="9" id="KW-1185">Reference proteome</keyword>
<dbReference type="Proteomes" id="UP000028545">
    <property type="component" value="Unassembled WGS sequence"/>
</dbReference>
<dbReference type="PROSITE" id="PS00086">
    <property type="entry name" value="CYTOCHROME_P450"/>
    <property type="match status" value="1"/>
</dbReference>
<dbReference type="Pfam" id="PF00067">
    <property type="entry name" value="p450"/>
    <property type="match status" value="1"/>
</dbReference>
<dbReference type="InterPro" id="IPR050121">
    <property type="entry name" value="Cytochrome_P450_monoxygenase"/>
</dbReference>
<dbReference type="CDD" id="cd11062">
    <property type="entry name" value="CYP58-like"/>
    <property type="match status" value="1"/>
</dbReference>
<dbReference type="GeneID" id="27725464"/>
<dbReference type="GO" id="GO:0004497">
    <property type="term" value="F:monooxygenase activity"/>
    <property type="evidence" value="ECO:0007669"/>
    <property type="project" value="UniProtKB-KW"/>
</dbReference>
<evidence type="ECO:0000313" key="9">
    <source>
        <dbReference type="Proteomes" id="UP000028545"/>
    </source>
</evidence>
<sequence>MRGNPHLDLLDLHREYGPMMRISPSEISFADVEAFNIIYGRTSKFEKSEYFYRPFEDQAPNLFTIRDLQHHSQDKRLLSHAFSRANIAQHQTAIYDKASHLVERMKELVVKNEPIPLFPAFRCMTLDTISDFAFGKSTGALDLETFESDIFDAIDKATNSVPFFQRFPILREALRWASYYNLSAIPNGFLKLAHAGETAFAQMSDDDSWTMFGNMIASARKSSLELTKDHLVAEAIVMFVAGTDTTAAALAIGLHKLLQHPESYSRLQDEVRTVMPTLNSRPLIEELDALPFLDACIKEGLRVSCPSRVRMPRTVSEEGWKYNGHYLPAGTFVSASPLYCLLDEKVFPSPKRYDPSRWLVDGDRKREMLSHFNPFSRGTRQCIGQNLSLIEQKIVLSMIVRSFDCGQVLKKNLKIEEAITVVIEDPVHVRLYLAEN</sequence>
<evidence type="ECO:0000256" key="4">
    <source>
        <dbReference type="ARBA" id="ARBA00022723"/>
    </source>
</evidence>
<dbReference type="InterPro" id="IPR001128">
    <property type="entry name" value="Cyt_P450"/>
</dbReference>
<keyword evidence="5 6" id="KW-0408">Iron</keyword>
<dbReference type="PRINTS" id="PR00463">
    <property type="entry name" value="EP450I"/>
</dbReference>
<accession>A0A084G3T8</accession>
<dbReference type="VEuPathDB" id="FungiDB:SAPIO_CDS6392"/>
<evidence type="ECO:0000256" key="6">
    <source>
        <dbReference type="PIRSR" id="PIRSR602401-1"/>
    </source>
</evidence>
<dbReference type="GO" id="GO:0016705">
    <property type="term" value="F:oxidoreductase activity, acting on paired donors, with incorporation or reduction of molecular oxygen"/>
    <property type="evidence" value="ECO:0007669"/>
    <property type="project" value="InterPro"/>
</dbReference>
<reference evidence="8 9" key="1">
    <citation type="journal article" date="2014" name="Genome Announc.">
        <title>Draft genome sequence of the pathogenic fungus Scedosporium apiospermum.</title>
        <authorList>
            <person name="Vandeputte P."/>
            <person name="Ghamrawi S."/>
            <person name="Rechenmann M."/>
            <person name="Iltis A."/>
            <person name="Giraud S."/>
            <person name="Fleury M."/>
            <person name="Thornton C."/>
            <person name="Delhaes L."/>
            <person name="Meyer W."/>
            <person name="Papon N."/>
            <person name="Bouchara J.P."/>
        </authorList>
    </citation>
    <scope>NUCLEOTIDE SEQUENCE [LARGE SCALE GENOMIC DNA]</scope>
    <source>
        <strain evidence="8 9">IHEM 14462</strain>
    </source>
</reference>
<organism evidence="8 9">
    <name type="scientific">Pseudallescheria apiosperma</name>
    <name type="common">Scedosporium apiospermum</name>
    <dbReference type="NCBI Taxonomy" id="563466"/>
    <lineage>
        <taxon>Eukaryota</taxon>
        <taxon>Fungi</taxon>
        <taxon>Dikarya</taxon>
        <taxon>Ascomycota</taxon>
        <taxon>Pezizomycotina</taxon>
        <taxon>Sordariomycetes</taxon>
        <taxon>Hypocreomycetidae</taxon>
        <taxon>Microascales</taxon>
        <taxon>Microascaceae</taxon>
        <taxon>Scedosporium</taxon>
    </lineage>
</organism>
<dbReference type="PRINTS" id="PR00385">
    <property type="entry name" value="P450"/>
</dbReference>
<comment type="cofactor">
    <cofactor evidence="1 6">
        <name>heme</name>
        <dbReference type="ChEBI" id="CHEBI:30413"/>
    </cofactor>
</comment>
<dbReference type="HOGENOM" id="CLU_001570_14_4_1"/>
<dbReference type="KEGG" id="sapo:SAPIO_CDS6392"/>
<keyword evidence="4 6" id="KW-0479">Metal-binding</keyword>
<dbReference type="GO" id="GO:0020037">
    <property type="term" value="F:heme binding"/>
    <property type="evidence" value="ECO:0007669"/>
    <property type="project" value="InterPro"/>
</dbReference>
<dbReference type="RefSeq" id="XP_016641799.1">
    <property type="nucleotide sequence ID" value="XM_016788508.1"/>
</dbReference>
<dbReference type="PANTHER" id="PTHR24305:SF166">
    <property type="entry name" value="CYTOCHROME P450 12A4, MITOCHONDRIAL-RELATED"/>
    <property type="match status" value="1"/>
</dbReference>
<dbReference type="AlphaFoldDB" id="A0A084G3T8"/>
<dbReference type="PANTHER" id="PTHR24305">
    <property type="entry name" value="CYTOCHROME P450"/>
    <property type="match status" value="1"/>
</dbReference>
<dbReference type="GO" id="GO:0005506">
    <property type="term" value="F:iron ion binding"/>
    <property type="evidence" value="ECO:0007669"/>
    <property type="project" value="InterPro"/>
</dbReference>
<keyword evidence="7 8" id="KW-0503">Monooxygenase</keyword>
<proteinExistence type="inferred from homology"/>
<evidence type="ECO:0000256" key="7">
    <source>
        <dbReference type="RuleBase" id="RU000461"/>
    </source>
</evidence>
<evidence type="ECO:0000256" key="1">
    <source>
        <dbReference type="ARBA" id="ARBA00001971"/>
    </source>
</evidence>
<evidence type="ECO:0000313" key="8">
    <source>
        <dbReference type="EMBL" id="KEZ42000.1"/>
    </source>
</evidence>
<gene>
    <name evidence="8" type="ORF">SAPIO_CDS6392</name>
</gene>
<evidence type="ECO:0000256" key="3">
    <source>
        <dbReference type="ARBA" id="ARBA00022617"/>
    </source>
</evidence>
<dbReference type="InterPro" id="IPR002401">
    <property type="entry name" value="Cyt_P450_E_grp-I"/>
</dbReference>
<comment type="similarity">
    <text evidence="2 7">Belongs to the cytochrome P450 family.</text>
</comment>
<comment type="caution">
    <text evidence="8">The sequence shown here is derived from an EMBL/GenBank/DDBJ whole genome shotgun (WGS) entry which is preliminary data.</text>
</comment>
<dbReference type="InterPro" id="IPR017972">
    <property type="entry name" value="Cyt_P450_CS"/>
</dbReference>
<dbReference type="InterPro" id="IPR036396">
    <property type="entry name" value="Cyt_P450_sf"/>
</dbReference>
<protein>
    <submittedName>
        <fullName evidence="8">Cytochrome p450 monooxygenase</fullName>
    </submittedName>
</protein>